<dbReference type="AlphaFoldDB" id="A0A0C9WQY8"/>
<protein>
    <submittedName>
        <fullName evidence="2">Uncharacterized protein</fullName>
    </submittedName>
</protein>
<evidence type="ECO:0000313" key="2">
    <source>
        <dbReference type="EMBL" id="KIJ90213.1"/>
    </source>
</evidence>
<feature type="region of interest" description="Disordered" evidence="1">
    <location>
        <begin position="40"/>
        <end position="70"/>
    </location>
</feature>
<dbReference type="Proteomes" id="UP000054477">
    <property type="component" value="Unassembled WGS sequence"/>
</dbReference>
<dbReference type="EMBL" id="KN839247">
    <property type="protein sequence ID" value="KIJ90213.1"/>
    <property type="molecule type" value="Genomic_DNA"/>
</dbReference>
<keyword evidence="3" id="KW-1185">Reference proteome</keyword>
<reference evidence="2 3" key="1">
    <citation type="submission" date="2014-04" db="EMBL/GenBank/DDBJ databases">
        <authorList>
            <consortium name="DOE Joint Genome Institute"/>
            <person name="Kuo A."/>
            <person name="Kohler A."/>
            <person name="Nagy L.G."/>
            <person name="Floudas D."/>
            <person name="Copeland A."/>
            <person name="Barry K.W."/>
            <person name="Cichocki N."/>
            <person name="Veneault-Fourrey C."/>
            <person name="LaButti K."/>
            <person name="Lindquist E.A."/>
            <person name="Lipzen A."/>
            <person name="Lundell T."/>
            <person name="Morin E."/>
            <person name="Murat C."/>
            <person name="Sun H."/>
            <person name="Tunlid A."/>
            <person name="Henrissat B."/>
            <person name="Grigoriev I.V."/>
            <person name="Hibbett D.S."/>
            <person name="Martin F."/>
            <person name="Nordberg H.P."/>
            <person name="Cantor M.N."/>
            <person name="Hua S.X."/>
        </authorList>
    </citation>
    <scope>NUCLEOTIDE SEQUENCE [LARGE SCALE GENOMIC DNA]</scope>
    <source>
        <strain evidence="2 3">LaAM-08-1</strain>
    </source>
</reference>
<reference evidence="3" key="2">
    <citation type="submission" date="2015-01" db="EMBL/GenBank/DDBJ databases">
        <title>Evolutionary Origins and Diversification of the Mycorrhizal Mutualists.</title>
        <authorList>
            <consortium name="DOE Joint Genome Institute"/>
            <consortium name="Mycorrhizal Genomics Consortium"/>
            <person name="Kohler A."/>
            <person name="Kuo A."/>
            <person name="Nagy L.G."/>
            <person name="Floudas D."/>
            <person name="Copeland A."/>
            <person name="Barry K.W."/>
            <person name="Cichocki N."/>
            <person name="Veneault-Fourrey C."/>
            <person name="LaButti K."/>
            <person name="Lindquist E.A."/>
            <person name="Lipzen A."/>
            <person name="Lundell T."/>
            <person name="Morin E."/>
            <person name="Murat C."/>
            <person name="Riley R."/>
            <person name="Ohm R."/>
            <person name="Sun H."/>
            <person name="Tunlid A."/>
            <person name="Henrissat B."/>
            <person name="Grigoriev I.V."/>
            <person name="Hibbett D.S."/>
            <person name="Martin F."/>
        </authorList>
    </citation>
    <scope>NUCLEOTIDE SEQUENCE [LARGE SCALE GENOMIC DNA]</scope>
    <source>
        <strain evidence="3">LaAM-08-1</strain>
    </source>
</reference>
<organism evidence="2 3">
    <name type="scientific">Laccaria amethystina LaAM-08-1</name>
    <dbReference type="NCBI Taxonomy" id="1095629"/>
    <lineage>
        <taxon>Eukaryota</taxon>
        <taxon>Fungi</taxon>
        <taxon>Dikarya</taxon>
        <taxon>Basidiomycota</taxon>
        <taxon>Agaricomycotina</taxon>
        <taxon>Agaricomycetes</taxon>
        <taxon>Agaricomycetidae</taxon>
        <taxon>Agaricales</taxon>
        <taxon>Agaricineae</taxon>
        <taxon>Hydnangiaceae</taxon>
        <taxon>Laccaria</taxon>
    </lineage>
</organism>
<name>A0A0C9WQY8_9AGAR</name>
<evidence type="ECO:0000256" key="1">
    <source>
        <dbReference type="SAM" id="MobiDB-lite"/>
    </source>
</evidence>
<sequence length="267" mass="29156">MTSPSERLRILQKTGLLFMDHRGISHFCLPCLDSRAARPRPSSLPHLPLHNDDDGDTVSGEHQHHGFGLPDPFRKFSSSVAAANIDRRPIAAVIITTITTALNNPLDPRRSLSPTLDHVRILLGLLLPLCLFRRAMEVWDRHGRGVIPVLDSPAPFGHHRHEHGRPHAIVIPGSRMGSVSGMAHGRVCPNIPSPPTRLPRPSALSLASPAKHAFPPLVFSRHAPPPHSSPFSPLPCAYALPLPLSTKGASHTSRQLEVFPALMRTNL</sequence>
<gene>
    <name evidence="2" type="ORF">K443DRAFT_15417</name>
</gene>
<proteinExistence type="predicted"/>
<accession>A0A0C9WQY8</accession>
<dbReference type="HOGENOM" id="CLU_1042308_0_0_1"/>
<evidence type="ECO:0000313" key="3">
    <source>
        <dbReference type="Proteomes" id="UP000054477"/>
    </source>
</evidence>